<organism evidence="1 2">
    <name type="scientific">Saccharothrix longispora</name>
    <dbReference type="NCBI Taxonomy" id="33920"/>
    <lineage>
        <taxon>Bacteria</taxon>
        <taxon>Bacillati</taxon>
        <taxon>Actinomycetota</taxon>
        <taxon>Actinomycetes</taxon>
        <taxon>Pseudonocardiales</taxon>
        <taxon>Pseudonocardiaceae</taxon>
        <taxon>Saccharothrix</taxon>
    </lineage>
</organism>
<comment type="caution">
    <text evidence="1">The sequence shown here is derived from an EMBL/GenBank/DDBJ whole genome shotgun (WGS) entry which is preliminary data.</text>
</comment>
<gene>
    <name evidence="1" type="ORF">J2S66_002827</name>
</gene>
<dbReference type="RefSeq" id="WP_310307446.1">
    <property type="nucleotide sequence ID" value="NZ_BAAAXB010000001.1"/>
</dbReference>
<sequence length="187" mass="20585">MVAYRSFGSQRAPVAMREAYLRPRPDDPVAAAKARTRSGWAVAGQPFPRRVYDHTCAIPLVGKSHPESAEVWLGEFGGTVVCVMPSDVEDQRVNRHVGADPVRAELVEDERATLAHVDRVAGSYGSPASIPMPRGAVRRSARGAPLPFEQPFPDGSDDGVFPRFEYLREARSWLLAIAPARCRRPPR</sequence>
<dbReference type="Proteomes" id="UP001268819">
    <property type="component" value="Unassembled WGS sequence"/>
</dbReference>
<evidence type="ECO:0000313" key="1">
    <source>
        <dbReference type="EMBL" id="MDR6594443.1"/>
    </source>
</evidence>
<evidence type="ECO:0000313" key="2">
    <source>
        <dbReference type="Proteomes" id="UP001268819"/>
    </source>
</evidence>
<accession>A0ABU1PUW4</accession>
<name>A0ABU1PUW4_9PSEU</name>
<protein>
    <submittedName>
        <fullName evidence="1">Uncharacterized protein</fullName>
    </submittedName>
</protein>
<reference evidence="1 2" key="1">
    <citation type="submission" date="2023-07" db="EMBL/GenBank/DDBJ databases">
        <title>Sequencing the genomes of 1000 actinobacteria strains.</title>
        <authorList>
            <person name="Klenk H.-P."/>
        </authorList>
    </citation>
    <scope>NUCLEOTIDE SEQUENCE [LARGE SCALE GENOMIC DNA]</scope>
    <source>
        <strain evidence="1 2">DSM 43749</strain>
    </source>
</reference>
<proteinExistence type="predicted"/>
<dbReference type="EMBL" id="JAVDSG010000001">
    <property type="protein sequence ID" value="MDR6594443.1"/>
    <property type="molecule type" value="Genomic_DNA"/>
</dbReference>
<keyword evidence="2" id="KW-1185">Reference proteome</keyword>